<gene>
    <name evidence="1" type="ORF">PECUL_23A045775</name>
</gene>
<proteinExistence type="predicted"/>
<accession>A0AAD1S7H1</accession>
<keyword evidence="2" id="KW-1185">Reference proteome</keyword>
<dbReference type="Proteomes" id="UP001295444">
    <property type="component" value="Chromosome 05"/>
</dbReference>
<dbReference type="EMBL" id="OW240916">
    <property type="protein sequence ID" value="CAH2294298.1"/>
    <property type="molecule type" value="Genomic_DNA"/>
</dbReference>
<protein>
    <submittedName>
        <fullName evidence="1">Uncharacterized protein</fullName>
    </submittedName>
</protein>
<evidence type="ECO:0000313" key="2">
    <source>
        <dbReference type="Proteomes" id="UP001295444"/>
    </source>
</evidence>
<reference evidence="1" key="1">
    <citation type="submission" date="2022-03" db="EMBL/GenBank/DDBJ databases">
        <authorList>
            <person name="Alioto T."/>
            <person name="Alioto T."/>
            <person name="Gomez Garrido J."/>
        </authorList>
    </citation>
    <scope>NUCLEOTIDE SEQUENCE</scope>
</reference>
<sequence length="158" mass="17418">MPDCQITTSCDAGTTCHSKVTVSVASTECHNLPYDTGCKNKKYRADKTPATADLLWRPVMVSPSIDRSRSSIETSFSEHCAMGTHAGKDHTIQLQPAGNPLIMDETLRHLFDELRRNIVANIGQFRDEINGVSAHLTNAEVNTAAHEQQITKLELRNA</sequence>
<dbReference type="AlphaFoldDB" id="A0AAD1S7H1"/>
<organism evidence="1 2">
    <name type="scientific">Pelobates cultripes</name>
    <name type="common">Western spadefoot toad</name>
    <dbReference type="NCBI Taxonomy" id="61616"/>
    <lineage>
        <taxon>Eukaryota</taxon>
        <taxon>Metazoa</taxon>
        <taxon>Chordata</taxon>
        <taxon>Craniata</taxon>
        <taxon>Vertebrata</taxon>
        <taxon>Euteleostomi</taxon>
        <taxon>Amphibia</taxon>
        <taxon>Batrachia</taxon>
        <taxon>Anura</taxon>
        <taxon>Pelobatoidea</taxon>
        <taxon>Pelobatidae</taxon>
        <taxon>Pelobates</taxon>
    </lineage>
</organism>
<name>A0AAD1S7H1_PELCU</name>
<evidence type="ECO:0000313" key="1">
    <source>
        <dbReference type="EMBL" id="CAH2294298.1"/>
    </source>
</evidence>